<proteinExistence type="predicted"/>
<keyword evidence="2" id="KW-1185">Reference proteome</keyword>
<evidence type="ECO:0000313" key="1">
    <source>
        <dbReference type="EMBL" id="MBA0750214.1"/>
    </source>
</evidence>
<dbReference type="Proteomes" id="UP000593579">
    <property type="component" value="Unassembled WGS sequence"/>
</dbReference>
<comment type="caution">
    <text evidence="1">The sequence shown here is derived from an EMBL/GenBank/DDBJ whole genome shotgun (WGS) entry which is preliminary data.</text>
</comment>
<name>A0A7J9CPI3_GOSGO</name>
<protein>
    <submittedName>
        <fullName evidence="1">Uncharacterized protein</fullName>
    </submittedName>
</protein>
<evidence type="ECO:0000313" key="2">
    <source>
        <dbReference type="Proteomes" id="UP000593579"/>
    </source>
</evidence>
<sequence length="163" mass="17548">MLGFWVKFKEIQLYVEHEVNNLIIVGDMLLLTTGESDVERVEVDRKDAVEGVKVDGEGDVDGEGNVEGVDIDGGGVVEGGDVESVQTYEEGDVEGVQAEANEHGGGESDGVDNVAAAVSGEEEKGIRLRYGTQMNMAAWLGSMKMKNIKMVREGEASFPYTMT</sequence>
<reference evidence="1 2" key="1">
    <citation type="journal article" date="2019" name="Genome Biol. Evol.">
        <title>Insights into the evolution of the New World diploid cottons (Gossypium, subgenus Houzingenia) based on genome sequencing.</title>
        <authorList>
            <person name="Grover C.E."/>
            <person name="Arick M.A. 2nd"/>
            <person name="Thrash A."/>
            <person name="Conover J.L."/>
            <person name="Sanders W.S."/>
            <person name="Peterson D.G."/>
            <person name="Frelichowski J.E."/>
            <person name="Scheffler J.A."/>
            <person name="Scheffler B.E."/>
            <person name="Wendel J.F."/>
        </authorList>
    </citation>
    <scope>NUCLEOTIDE SEQUENCE [LARGE SCALE GENOMIC DNA]</scope>
    <source>
        <strain evidence="1">5</strain>
        <tissue evidence="1">Leaf</tissue>
    </source>
</reference>
<dbReference type="EMBL" id="JABEZY010000012">
    <property type="protein sequence ID" value="MBA0750214.1"/>
    <property type="molecule type" value="Genomic_DNA"/>
</dbReference>
<gene>
    <name evidence="1" type="ORF">Gogos_001634</name>
</gene>
<organism evidence="1 2">
    <name type="scientific">Gossypium gossypioides</name>
    <name type="common">Mexican cotton</name>
    <name type="synonym">Selera gossypioides</name>
    <dbReference type="NCBI Taxonomy" id="34282"/>
    <lineage>
        <taxon>Eukaryota</taxon>
        <taxon>Viridiplantae</taxon>
        <taxon>Streptophyta</taxon>
        <taxon>Embryophyta</taxon>
        <taxon>Tracheophyta</taxon>
        <taxon>Spermatophyta</taxon>
        <taxon>Magnoliopsida</taxon>
        <taxon>eudicotyledons</taxon>
        <taxon>Gunneridae</taxon>
        <taxon>Pentapetalae</taxon>
        <taxon>rosids</taxon>
        <taxon>malvids</taxon>
        <taxon>Malvales</taxon>
        <taxon>Malvaceae</taxon>
        <taxon>Malvoideae</taxon>
        <taxon>Gossypium</taxon>
    </lineage>
</organism>
<feature type="non-terminal residue" evidence="1">
    <location>
        <position position="163"/>
    </location>
</feature>
<dbReference type="AlphaFoldDB" id="A0A7J9CPI3"/>
<accession>A0A7J9CPI3</accession>